<gene>
    <name evidence="2" type="ORF">EV186_110162</name>
</gene>
<dbReference type="EMBL" id="SNXZ01000010">
    <property type="protein sequence ID" value="TDP90621.1"/>
    <property type="molecule type" value="Genomic_DNA"/>
</dbReference>
<evidence type="ECO:0000259" key="1">
    <source>
        <dbReference type="Pfam" id="PF13460"/>
    </source>
</evidence>
<dbReference type="PANTHER" id="PTHR12126:SF11">
    <property type="entry name" value="NADH DEHYDROGENASE [UBIQUINONE] 1 ALPHA SUBCOMPLEX SUBUNIT 9, MITOCHONDRIAL"/>
    <property type="match status" value="1"/>
</dbReference>
<dbReference type="Pfam" id="PF13460">
    <property type="entry name" value="NAD_binding_10"/>
    <property type="match status" value="1"/>
</dbReference>
<dbReference type="Gene3D" id="3.40.50.720">
    <property type="entry name" value="NAD(P)-binding Rossmann-like Domain"/>
    <property type="match status" value="1"/>
</dbReference>
<reference evidence="2 3" key="1">
    <citation type="submission" date="2019-03" db="EMBL/GenBank/DDBJ databases">
        <title>Genomic Encyclopedia of Type Strains, Phase IV (KMG-IV): sequencing the most valuable type-strain genomes for metagenomic binning, comparative biology and taxonomic classification.</title>
        <authorList>
            <person name="Goeker M."/>
        </authorList>
    </citation>
    <scope>NUCLEOTIDE SEQUENCE [LARGE SCALE GENOMIC DNA]</scope>
    <source>
        <strain evidence="2 3">DSM 45361</strain>
    </source>
</reference>
<dbReference type="SUPFAM" id="SSF51735">
    <property type="entry name" value="NAD(P)-binding Rossmann-fold domains"/>
    <property type="match status" value="1"/>
</dbReference>
<keyword evidence="3" id="KW-1185">Reference proteome</keyword>
<dbReference type="Proteomes" id="UP000295444">
    <property type="component" value="Unassembled WGS sequence"/>
</dbReference>
<evidence type="ECO:0000313" key="2">
    <source>
        <dbReference type="EMBL" id="TDP90621.1"/>
    </source>
</evidence>
<dbReference type="AlphaFoldDB" id="A0A4R6RUJ2"/>
<dbReference type="InterPro" id="IPR016040">
    <property type="entry name" value="NAD(P)-bd_dom"/>
</dbReference>
<dbReference type="GO" id="GO:0044877">
    <property type="term" value="F:protein-containing complex binding"/>
    <property type="evidence" value="ECO:0007669"/>
    <property type="project" value="TreeGrafter"/>
</dbReference>
<organism evidence="2 3">
    <name type="scientific">Labedaea rhizosphaerae</name>
    <dbReference type="NCBI Taxonomy" id="598644"/>
    <lineage>
        <taxon>Bacteria</taxon>
        <taxon>Bacillati</taxon>
        <taxon>Actinomycetota</taxon>
        <taxon>Actinomycetes</taxon>
        <taxon>Pseudonocardiales</taxon>
        <taxon>Pseudonocardiaceae</taxon>
        <taxon>Labedaea</taxon>
    </lineage>
</organism>
<protein>
    <submittedName>
        <fullName evidence="2">Uncharacterized protein YbjT (DUF2867 family)</fullName>
    </submittedName>
</protein>
<dbReference type="InterPro" id="IPR036291">
    <property type="entry name" value="NAD(P)-bd_dom_sf"/>
</dbReference>
<dbReference type="InterPro" id="IPR051207">
    <property type="entry name" value="ComplexI_NDUFA9_subunit"/>
</dbReference>
<comment type="caution">
    <text evidence="2">The sequence shown here is derived from an EMBL/GenBank/DDBJ whole genome shotgun (WGS) entry which is preliminary data.</text>
</comment>
<proteinExistence type="predicted"/>
<sequence>MILVAGGTGRLGRELVGRLAGAGHTVRVLTRNANHADGLPVEVCVGDVGDPAAVGAAVQGCSTVISAVHGFTGGRGSGPDAVDRLGNHHLIRAAVEAGVEHFVLVSVHDARPDHPMSLHRAKFAAEQDLRPSGLAWTILRPAAYLETWLEVLGGKPGSGGPALVFGRGTNPINFVSVRDVSTVVDRVVHEPTHGEVIDVGGPQDLTMVEFTRLLGAHKIRRIPRTALRVLSVAARPVAPSFARQAAAAVVMDTADMTCDATTTRARFPDVEWHRLADLVAGP</sequence>
<feature type="domain" description="NAD(P)-binding" evidence="1">
    <location>
        <begin position="6"/>
        <end position="146"/>
    </location>
</feature>
<accession>A0A4R6RUJ2</accession>
<evidence type="ECO:0000313" key="3">
    <source>
        <dbReference type="Proteomes" id="UP000295444"/>
    </source>
</evidence>
<dbReference type="PANTHER" id="PTHR12126">
    <property type="entry name" value="NADH-UBIQUINONE OXIDOREDUCTASE 39 KDA SUBUNIT-RELATED"/>
    <property type="match status" value="1"/>
</dbReference>
<name>A0A4R6RUJ2_LABRH</name>
<dbReference type="CDD" id="cd05243">
    <property type="entry name" value="SDR_a5"/>
    <property type="match status" value="1"/>
</dbReference>
<dbReference type="OrthoDB" id="9774199at2"/>